<reference evidence="1 2" key="1">
    <citation type="journal article" date="2017" name="BMC Genomics">
        <title>Comparative and functional genomics of the Lactococcus lactis taxon; insights into evolution and niche adaptation.</title>
        <authorList>
            <person name="Kelleher P."/>
            <person name="Bottacini F."/>
            <person name="Mahony J."/>
            <person name="Kilcawley K.N."/>
            <person name="van Sinderen D."/>
        </authorList>
    </citation>
    <scope>NUCLEOTIDE SEQUENCE [LARGE SCALE GENOMIC DNA]</scope>
    <source>
        <strain evidence="1 2">UC11</strain>
    </source>
</reference>
<dbReference type="AlphaFoldDB" id="A0AAC9W9W9"/>
<sequence>MNNNNNKLTLNDNTVKLGGVNLDKNNFDIPKKFKVNFSKARFSKDGNKAILQALDAETALVLEKAGVDVSQLKPITIEVYGGLDELQDYKEEEKEAVIECTNPQVRLLWDMGMSSWRGVKLVTDKITLSKGE</sequence>
<protein>
    <submittedName>
        <fullName evidence="1">Uncharacterized protein</fullName>
    </submittedName>
</protein>
<evidence type="ECO:0000313" key="2">
    <source>
        <dbReference type="Proteomes" id="UP000192067"/>
    </source>
</evidence>
<gene>
    <name evidence="1" type="ORF">LLUC11_2235</name>
</gene>
<accession>A0AAC9W9W9</accession>
<evidence type="ECO:0000313" key="1">
    <source>
        <dbReference type="EMBL" id="ARE14556.1"/>
    </source>
</evidence>
<name>A0AAC9W9W9_LACLL</name>
<proteinExistence type="predicted"/>
<organism evidence="1 2">
    <name type="scientific">Lactococcus lactis subsp. lactis</name>
    <name type="common">Streptococcus lactis</name>
    <dbReference type="NCBI Taxonomy" id="1360"/>
    <lineage>
        <taxon>Bacteria</taxon>
        <taxon>Bacillati</taxon>
        <taxon>Bacillota</taxon>
        <taxon>Bacilli</taxon>
        <taxon>Lactobacillales</taxon>
        <taxon>Streptococcaceae</taxon>
        <taxon>Lactococcus</taxon>
    </lineage>
</organism>
<dbReference type="Proteomes" id="UP000192067">
    <property type="component" value="Chromosome"/>
</dbReference>
<dbReference type="EMBL" id="CP015904">
    <property type="protein sequence ID" value="ARE14556.1"/>
    <property type="molecule type" value="Genomic_DNA"/>
</dbReference>
<dbReference type="RefSeq" id="WP_081200204.1">
    <property type="nucleotide sequence ID" value="NZ_CP015903.2"/>
</dbReference>